<reference evidence="1 2" key="2">
    <citation type="journal article" date="2017" name="Front. Plant Sci.">
        <title>Gene Classification and Mining of Molecular Markers Useful in Red Clover (Trifolium pratense) Breeding.</title>
        <authorList>
            <person name="Istvanek J."/>
            <person name="Dluhosova J."/>
            <person name="Dluhos P."/>
            <person name="Patkova L."/>
            <person name="Nedelnik J."/>
            <person name="Repkova J."/>
        </authorList>
    </citation>
    <scope>NUCLEOTIDE SEQUENCE [LARGE SCALE GENOMIC DNA]</scope>
    <source>
        <strain evidence="2">cv. Tatra</strain>
        <tissue evidence="1">Young leaves</tissue>
    </source>
</reference>
<evidence type="ECO:0000313" key="2">
    <source>
        <dbReference type="Proteomes" id="UP000236291"/>
    </source>
</evidence>
<sequence>DTSWMNGNCSIIEGEAMTLIYAMRKVESEDLDFLPCNPHGKGKDLFPILAPLCSVPLPCIIRYYHLRGSTKSQVQNKMK</sequence>
<organism evidence="1 2">
    <name type="scientific">Trifolium pratense</name>
    <name type="common">Red clover</name>
    <dbReference type="NCBI Taxonomy" id="57577"/>
    <lineage>
        <taxon>Eukaryota</taxon>
        <taxon>Viridiplantae</taxon>
        <taxon>Streptophyta</taxon>
        <taxon>Embryophyta</taxon>
        <taxon>Tracheophyta</taxon>
        <taxon>Spermatophyta</taxon>
        <taxon>Magnoliopsida</taxon>
        <taxon>eudicotyledons</taxon>
        <taxon>Gunneridae</taxon>
        <taxon>Pentapetalae</taxon>
        <taxon>rosids</taxon>
        <taxon>fabids</taxon>
        <taxon>Fabales</taxon>
        <taxon>Fabaceae</taxon>
        <taxon>Papilionoideae</taxon>
        <taxon>50 kb inversion clade</taxon>
        <taxon>NPAAA clade</taxon>
        <taxon>Hologalegina</taxon>
        <taxon>IRL clade</taxon>
        <taxon>Trifolieae</taxon>
        <taxon>Trifolium</taxon>
    </lineage>
</organism>
<comment type="caution">
    <text evidence="1">The sequence shown here is derived from an EMBL/GenBank/DDBJ whole genome shotgun (WGS) entry which is preliminary data.</text>
</comment>
<feature type="non-terminal residue" evidence="1">
    <location>
        <position position="1"/>
    </location>
</feature>
<name>A0A2K3LZK4_TRIPR</name>
<dbReference type="AlphaFoldDB" id="A0A2K3LZK4"/>
<dbReference type="Proteomes" id="UP000236291">
    <property type="component" value="Unassembled WGS sequence"/>
</dbReference>
<evidence type="ECO:0000313" key="1">
    <source>
        <dbReference type="EMBL" id="PNX83942.1"/>
    </source>
</evidence>
<dbReference type="EMBL" id="ASHM01045230">
    <property type="protein sequence ID" value="PNX83942.1"/>
    <property type="molecule type" value="Genomic_DNA"/>
</dbReference>
<proteinExistence type="predicted"/>
<accession>A0A2K3LZK4</accession>
<protein>
    <submittedName>
        <fullName evidence="1">Uncharacterized protein</fullName>
    </submittedName>
</protein>
<reference evidence="1 2" key="1">
    <citation type="journal article" date="2014" name="Am. J. Bot.">
        <title>Genome assembly and annotation for red clover (Trifolium pratense; Fabaceae).</title>
        <authorList>
            <person name="Istvanek J."/>
            <person name="Jaros M."/>
            <person name="Krenek A."/>
            <person name="Repkova J."/>
        </authorList>
    </citation>
    <scope>NUCLEOTIDE SEQUENCE [LARGE SCALE GENOMIC DNA]</scope>
    <source>
        <strain evidence="2">cv. Tatra</strain>
        <tissue evidence="1">Young leaves</tissue>
    </source>
</reference>
<gene>
    <name evidence="1" type="ORF">L195_g039992</name>
</gene>